<evidence type="ECO:0000313" key="3">
    <source>
        <dbReference type="Proteomes" id="UP000249396"/>
    </source>
</evidence>
<evidence type="ECO:0000256" key="1">
    <source>
        <dbReference type="SAM" id="Phobius"/>
    </source>
</evidence>
<dbReference type="InterPro" id="IPR059173">
    <property type="entry name" value="TraA_dom"/>
</dbReference>
<comment type="caution">
    <text evidence="2">The sequence shown here is derived from an EMBL/GenBank/DDBJ whole genome shotgun (WGS) entry which is preliminary data.</text>
</comment>
<organism evidence="2 3">
    <name type="scientific">Candidatus Methylumidiphilus alinenensis</name>
    <dbReference type="NCBI Taxonomy" id="2202197"/>
    <lineage>
        <taxon>Bacteria</taxon>
        <taxon>Pseudomonadati</taxon>
        <taxon>Pseudomonadota</taxon>
        <taxon>Gammaproteobacteria</taxon>
        <taxon>Methylococcales</taxon>
        <taxon>Candidatus Methylumidiphilus</taxon>
    </lineage>
</organism>
<sequence>MNLKPTLKQPSVPTLAVLCAVSLLLLAPDVFYGTGGSSEFGSIYTMLTGWLQGTLGRIMAVTFVAVGLVGGVMRGSIMGFVVGIAAGLGVYTAPNVIDAIVTATL</sequence>
<dbReference type="EMBL" id="QJPH01000275">
    <property type="protein sequence ID" value="PZN81141.1"/>
    <property type="molecule type" value="Genomic_DNA"/>
</dbReference>
<dbReference type="NCBIfam" id="NF041281">
    <property type="entry name" value="TraA_gammapb"/>
    <property type="match status" value="1"/>
</dbReference>
<keyword evidence="1" id="KW-1133">Transmembrane helix</keyword>
<feature type="transmembrane region" description="Helical" evidence="1">
    <location>
        <begin position="49"/>
        <end position="70"/>
    </location>
</feature>
<dbReference type="Proteomes" id="UP000249396">
    <property type="component" value="Unassembled WGS sequence"/>
</dbReference>
<accession>A0A2W4RAQ6</accession>
<keyword evidence="1" id="KW-0472">Membrane</keyword>
<proteinExistence type="predicted"/>
<name>A0A2W4RAQ6_9GAMM</name>
<feature type="transmembrane region" description="Helical" evidence="1">
    <location>
        <begin position="77"/>
        <end position="97"/>
    </location>
</feature>
<reference evidence="2 3" key="1">
    <citation type="journal article" date="2018" name="Aquat. Microb. Ecol.">
        <title>Gammaproteobacterial methanotrophs dominate.</title>
        <authorList>
            <person name="Rissanen A.J."/>
            <person name="Saarenheimo J."/>
            <person name="Tiirola M."/>
            <person name="Peura S."/>
            <person name="Aalto S.L."/>
            <person name="Karvinen A."/>
            <person name="Nykanen H."/>
        </authorList>
    </citation>
    <scope>NUCLEOTIDE SEQUENCE [LARGE SCALE GENOMIC DNA]</scope>
    <source>
        <strain evidence="2">AMbin10</strain>
    </source>
</reference>
<gene>
    <name evidence="2" type="ORF">DM484_08905</name>
</gene>
<protein>
    <submittedName>
        <fullName evidence="2">Pili assembly chaperone</fullName>
    </submittedName>
</protein>
<evidence type="ECO:0000313" key="2">
    <source>
        <dbReference type="EMBL" id="PZN81141.1"/>
    </source>
</evidence>
<keyword evidence="1" id="KW-0812">Transmembrane</keyword>
<dbReference type="AlphaFoldDB" id="A0A2W4RAQ6"/>